<evidence type="ECO:0000256" key="1">
    <source>
        <dbReference type="ARBA" id="ARBA00004496"/>
    </source>
</evidence>
<feature type="zinc finger region" description="TRAF-type" evidence="11">
    <location>
        <begin position="116"/>
        <end position="161"/>
    </location>
</feature>
<proteinExistence type="predicted"/>
<dbReference type="SUPFAM" id="SSF57997">
    <property type="entry name" value="Tropomyosin"/>
    <property type="match status" value="1"/>
</dbReference>
<evidence type="ECO:0000256" key="2">
    <source>
        <dbReference type="ARBA" id="ARBA00022490"/>
    </source>
</evidence>
<dbReference type="InterPro" id="IPR017907">
    <property type="entry name" value="Znf_RING_CS"/>
</dbReference>
<dbReference type="Pfam" id="PF21355">
    <property type="entry name" value="TRAF-mep_MATH"/>
    <property type="match status" value="1"/>
</dbReference>
<protein>
    <recommendedName>
        <fullName evidence="17">TNF receptor-associated factor</fullName>
    </recommendedName>
</protein>
<organism evidence="15 16">
    <name type="scientific">Paralvinella palmiformis</name>
    <dbReference type="NCBI Taxonomy" id="53620"/>
    <lineage>
        <taxon>Eukaryota</taxon>
        <taxon>Metazoa</taxon>
        <taxon>Spiralia</taxon>
        <taxon>Lophotrochozoa</taxon>
        <taxon>Annelida</taxon>
        <taxon>Polychaeta</taxon>
        <taxon>Sedentaria</taxon>
        <taxon>Canalipalpata</taxon>
        <taxon>Terebellida</taxon>
        <taxon>Terebelliformia</taxon>
        <taxon>Alvinellidae</taxon>
        <taxon>Paralvinella</taxon>
    </lineage>
</organism>
<dbReference type="PROSITE" id="PS00518">
    <property type="entry name" value="ZF_RING_1"/>
    <property type="match status" value="1"/>
</dbReference>
<dbReference type="PROSITE" id="PS50144">
    <property type="entry name" value="MATH"/>
    <property type="match status" value="1"/>
</dbReference>
<keyword evidence="4" id="KW-0053">Apoptosis</keyword>
<dbReference type="Gene3D" id="2.60.210.10">
    <property type="entry name" value="Apoptosis, Tumor Necrosis Factor Receptor Associated Protein 2, Chain A"/>
    <property type="match status" value="1"/>
</dbReference>
<evidence type="ECO:0000256" key="7">
    <source>
        <dbReference type="ARBA" id="ARBA00022771"/>
    </source>
</evidence>
<dbReference type="InterPro" id="IPR008974">
    <property type="entry name" value="TRAF-like"/>
</dbReference>
<name>A0AAD9J204_9ANNE</name>
<dbReference type="PANTHER" id="PTHR10131:SF153">
    <property type="entry name" value="RING-TYPE DOMAIN-CONTAINING PROTEIN"/>
    <property type="match status" value="1"/>
</dbReference>
<dbReference type="InterPro" id="IPR012227">
    <property type="entry name" value="TNF_rcpt-assoc_TRAF_met"/>
</dbReference>
<dbReference type="GO" id="GO:0006915">
    <property type="term" value="P:apoptotic process"/>
    <property type="evidence" value="ECO:0007669"/>
    <property type="project" value="UniProtKB-KW"/>
</dbReference>
<comment type="subcellular location">
    <subcellularLocation>
        <location evidence="1">Cytoplasm</location>
    </subcellularLocation>
</comment>
<reference evidence="15" key="1">
    <citation type="journal article" date="2023" name="Mol. Biol. Evol.">
        <title>Third-Generation Sequencing Reveals the Adaptive Role of the Epigenome in Three Deep-Sea Polychaetes.</title>
        <authorList>
            <person name="Perez M."/>
            <person name="Aroh O."/>
            <person name="Sun Y."/>
            <person name="Lan Y."/>
            <person name="Juniper S.K."/>
            <person name="Young C.R."/>
            <person name="Angers B."/>
            <person name="Qian P.Y."/>
        </authorList>
    </citation>
    <scope>NUCLEOTIDE SEQUENCE</scope>
    <source>
        <strain evidence="15">P08H-3</strain>
    </source>
</reference>
<evidence type="ECO:0000256" key="3">
    <source>
        <dbReference type="ARBA" id="ARBA00022499"/>
    </source>
</evidence>
<dbReference type="GO" id="GO:0007165">
    <property type="term" value="P:signal transduction"/>
    <property type="evidence" value="ECO:0007669"/>
    <property type="project" value="InterPro"/>
</dbReference>
<keyword evidence="5 11" id="KW-0479">Metal-binding</keyword>
<dbReference type="FunFam" id="2.60.210.10:FF:000001">
    <property type="entry name" value="TNF receptor-associated factor"/>
    <property type="match status" value="1"/>
</dbReference>
<comment type="caution">
    <text evidence="15">The sequence shown here is derived from an EMBL/GenBank/DDBJ whole genome shotgun (WGS) entry which is preliminary data.</text>
</comment>
<keyword evidence="8 11" id="KW-0862">Zinc</keyword>
<dbReference type="GO" id="GO:0009898">
    <property type="term" value="C:cytoplasmic side of plasma membrane"/>
    <property type="evidence" value="ECO:0007669"/>
    <property type="project" value="TreeGrafter"/>
</dbReference>
<dbReference type="InterPro" id="IPR001293">
    <property type="entry name" value="Znf_TRAF"/>
</dbReference>
<dbReference type="GO" id="GO:0005164">
    <property type="term" value="F:tumor necrosis factor receptor binding"/>
    <property type="evidence" value="ECO:0007669"/>
    <property type="project" value="TreeGrafter"/>
</dbReference>
<feature type="domain" description="TRAF-type" evidence="14">
    <location>
        <begin position="173"/>
        <end position="230"/>
    </location>
</feature>
<evidence type="ECO:0000256" key="9">
    <source>
        <dbReference type="ARBA" id="ARBA00022843"/>
    </source>
</evidence>
<keyword evidence="3" id="KW-1017">Isopeptide bond</keyword>
<dbReference type="Pfam" id="PF02176">
    <property type="entry name" value="zf-TRAF"/>
    <property type="match status" value="1"/>
</dbReference>
<keyword evidence="7 11" id="KW-0863">Zinc-finger</keyword>
<sequence>MAASTIIKSMTLLPTEGAEFVQLDDRYECLLCNKVLQVPMMTQCGHRVCKNCLDNYLESQNRRPCPADQDDCVDIAISEMLPDFGIHREIQKLDVYCANKEYGCKQTMPWLKLKDHLVVCPYTLEDCVNKGFGCKAKVSKIKLAEHLEKECKFRTKQCPHCEVRLLESQLADHIQNTCPSVSVICPFKCGEQAILRRKLEAHKQVCHAKPKECQYKDNGCTFSGTEDEVQQHEAQSINYHLGIMHSHLQAVETENVILKRKIEKLENPDVTPKSQVPVAVSKIEEVERRQNTQENTLRNTQKMVASLNVAVKNCSTKDEVHSLKVAIHDLKSKTDEIKTPGLDRQLTLLNVHMQELDLRLQCVETASFNGVLIWKIRNYKKRKLEAISGKTLSLYSQPFYTNRYGYKACGRVYLNGDGMGKGSHVSLFFVLLRGDFDALLSWPFRQKVTLSLIDQETGKKNVIDSFRADPTSNSFKRPTTDMNIASGCPLFAAQSKVESSPYLKDDCIFLKIQIEDIEPS</sequence>
<gene>
    <name evidence="15" type="ORF">LSH36_721g00046</name>
</gene>
<evidence type="ECO:0000256" key="4">
    <source>
        <dbReference type="ARBA" id="ARBA00022703"/>
    </source>
</evidence>
<dbReference type="AlphaFoldDB" id="A0AAD9J204"/>
<dbReference type="Proteomes" id="UP001208570">
    <property type="component" value="Unassembled WGS sequence"/>
</dbReference>
<keyword evidence="16" id="KW-1185">Reference proteome</keyword>
<evidence type="ECO:0000256" key="6">
    <source>
        <dbReference type="ARBA" id="ARBA00022737"/>
    </source>
</evidence>
<dbReference type="SUPFAM" id="SSF49599">
    <property type="entry name" value="TRAF domain-like"/>
    <property type="match status" value="2"/>
</dbReference>
<evidence type="ECO:0000313" key="16">
    <source>
        <dbReference type="Proteomes" id="UP001208570"/>
    </source>
</evidence>
<keyword evidence="2" id="KW-0963">Cytoplasm</keyword>
<dbReference type="GO" id="GO:0008270">
    <property type="term" value="F:zinc ion binding"/>
    <property type="evidence" value="ECO:0007669"/>
    <property type="project" value="UniProtKB-KW"/>
</dbReference>
<dbReference type="PROSITE" id="PS50089">
    <property type="entry name" value="ZF_RING_2"/>
    <property type="match status" value="1"/>
</dbReference>
<dbReference type="EMBL" id="JAODUP010000721">
    <property type="protein sequence ID" value="KAK2144889.1"/>
    <property type="molecule type" value="Genomic_DNA"/>
</dbReference>
<evidence type="ECO:0000259" key="13">
    <source>
        <dbReference type="PROSITE" id="PS50144"/>
    </source>
</evidence>
<dbReference type="GO" id="GO:0043122">
    <property type="term" value="P:regulation of canonical NF-kappaB signal transduction"/>
    <property type="evidence" value="ECO:0007669"/>
    <property type="project" value="TreeGrafter"/>
</dbReference>
<evidence type="ECO:0008006" key="17">
    <source>
        <dbReference type="Google" id="ProtNLM"/>
    </source>
</evidence>
<dbReference type="PIRSF" id="PIRSF015614">
    <property type="entry name" value="TRAF"/>
    <property type="match status" value="1"/>
</dbReference>
<feature type="domain" description="RING-type" evidence="12">
    <location>
        <begin position="29"/>
        <end position="69"/>
    </location>
</feature>
<keyword evidence="9" id="KW-0832">Ubl conjugation</keyword>
<keyword evidence="10" id="KW-0175">Coiled coil</keyword>
<dbReference type="InterPro" id="IPR049342">
    <property type="entry name" value="TRAF1-6_MATH_dom"/>
</dbReference>
<evidence type="ECO:0000256" key="10">
    <source>
        <dbReference type="ARBA" id="ARBA00023054"/>
    </source>
</evidence>
<dbReference type="PROSITE" id="PS50145">
    <property type="entry name" value="ZF_TRAF"/>
    <property type="match status" value="2"/>
</dbReference>
<dbReference type="SMART" id="SM00061">
    <property type="entry name" value="MATH"/>
    <property type="match status" value="1"/>
</dbReference>
<dbReference type="Pfam" id="PF15965">
    <property type="entry name" value="zf-TRAF_2"/>
    <property type="match status" value="1"/>
</dbReference>
<evidence type="ECO:0000259" key="14">
    <source>
        <dbReference type="PROSITE" id="PS50145"/>
    </source>
</evidence>
<dbReference type="Pfam" id="PF13923">
    <property type="entry name" value="zf-C3HC4_2"/>
    <property type="match status" value="1"/>
</dbReference>
<feature type="zinc finger region" description="TRAF-type" evidence="11">
    <location>
        <begin position="173"/>
        <end position="230"/>
    </location>
</feature>
<dbReference type="InterPro" id="IPR013083">
    <property type="entry name" value="Znf_RING/FYVE/PHD"/>
</dbReference>
<evidence type="ECO:0000313" key="15">
    <source>
        <dbReference type="EMBL" id="KAK2144889.1"/>
    </source>
</evidence>
<keyword evidence="6" id="KW-0677">Repeat</keyword>
<feature type="domain" description="TRAF-type" evidence="14">
    <location>
        <begin position="116"/>
        <end position="161"/>
    </location>
</feature>
<dbReference type="PANTHER" id="PTHR10131">
    <property type="entry name" value="TNF RECEPTOR ASSOCIATED FACTOR"/>
    <property type="match status" value="1"/>
</dbReference>
<dbReference type="GO" id="GO:0042981">
    <property type="term" value="P:regulation of apoptotic process"/>
    <property type="evidence" value="ECO:0007669"/>
    <property type="project" value="InterPro"/>
</dbReference>
<feature type="domain" description="MATH" evidence="13">
    <location>
        <begin position="369"/>
        <end position="514"/>
    </location>
</feature>
<dbReference type="GO" id="GO:0005737">
    <property type="term" value="C:cytoplasm"/>
    <property type="evidence" value="ECO:0007669"/>
    <property type="project" value="UniProtKB-SubCell"/>
</dbReference>
<dbReference type="InterPro" id="IPR002083">
    <property type="entry name" value="MATH/TRAF_dom"/>
</dbReference>
<dbReference type="InterPro" id="IPR001841">
    <property type="entry name" value="Znf_RING"/>
</dbReference>
<dbReference type="SUPFAM" id="SSF57850">
    <property type="entry name" value="RING/U-box"/>
    <property type="match status" value="1"/>
</dbReference>
<evidence type="ECO:0000256" key="8">
    <source>
        <dbReference type="ARBA" id="ARBA00022833"/>
    </source>
</evidence>
<accession>A0AAD9J204</accession>
<dbReference type="Gene3D" id="3.30.40.10">
    <property type="entry name" value="Zinc/RING finger domain, C3HC4 (zinc finger)"/>
    <property type="match status" value="3"/>
</dbReference>
<evidence type="ECO:0000259" key="12">
    <source>
        <dbReference type="PROSITE" id="PS50089"/>
    </source>
</evidence>
<evidence type="ECO:0000256" key="5">
    <source>
        <dbReference type="ARBA" id="ARBA00022723"/>
    </source>
</evidence>
<evidence type="ECO:0000256" key="11">
    <source>
        <dbReference type="PROSITE-ProRule" id="PRU00207"/>
    </source>
</evidence>
<dbReference type="SMART" id="SM00184">
    <property type="entry name" value="RING"/>
    <property type="match status" value="1"/>
</dbReference>